<sequence>MNALTLIKNSTLYAPEFLGQQDILLAGGKVVQIAAQIETGNVPCTVIDAKGKIATPGLIDQHIHLIGGGGEGGFATRTPAVTFGKLVQAGLTTVVGVMGTDGSTRSPRDLYAKAMGLRAEGLSVYMHTGSYQLPTVTVTGSVRDDLILLAPVLGVKLAVADHRGSFPTAQEMLRLVSDVRMGGMLAGKRGVLHMHMGGLDAPFAEINAALAAGIPAHHFSPTHVARTRELMDDAIAFCAQGGYIDITSAGSCAFASPADSVLYALEAGAAPERLTVSSDGNGSLPVFNAQGEMERITAADVSGNLDLLVELVRRDVPITTALRLMTSNVADSLGLRKGRLATGEDADVCLFNPDFSLDTLIAGGQVLLQHGEMQVTANFE</sequence>
<comment type="subcellular location">
    <subcellularLocation>
        <location evidence="1">Cytoplasm</location>
    </subcellularLocation>
</comment>
<feature type="binding site" evidence="4">
    <location>
        <position position="223"/>
    </location>
    <ligand>
        <name>Zn(2+)</name>
        <dbReference type="ChEBI" id="CHEBI:29105"/>
        <label>2</label>
        <note>catalytic</note>
    </ligand>
</feature>
<comment type="PTM">
    <text evidence="1">Carboxylation allows a single lysine to coordinate two zinc ions.</text>
</comment>
<dbReference type="PIRSF" id="PIRSF001238">
    <property type="entry name" value="IadA"/>
    <property type="match status" value="1"/>
</dbReference>
<dbReference type="SUPFAM" id="SSF51556">
    <property type="entry name" value="Metallo-dependent hydrolases"/>
    <property type="match status" value="1"/>
</dbReference>
<dbReference type="AlphaFoldDB" id="A0A8I2B3U7"/>
<evidence type="ECO:0000256" key="1">
    <source>
        <dbReference type="PIRNR" id="PIRNR001238"/>
    </source>
</evidence>
<comment type="caution">
    <text evidence="7">The sequence shown here is derived from an EMBL/GenBank/DDBJ whole genome shotgun (WGS) entry which is preliminary data.</text>
</comment>
<dbReference type="InterPro" id="IPR032466">
    <property type="entry name" value="Metal_Hydrolase"/>
</dbReference>
<dbReference type="GO" id="GO:0008798">
    <property type="term" value="F:beta-aspartyl-peptidase activity"/>
    <property type="evidence" value="ECO:0007669"/>
    <property type="project" value="InterPro"/>
</dbReference>
<dbReference type="NCBIfam" id="TIGR01975">
    <property type="entry name" value="isoAsp_dipep"/>
    <property type="match status" value="1"/>
</dbReference>
<evidence type="ECO:0000256" key="3">
    <source>
        <dbReference type="PIRSR" id="PIRSR001238-2"/>
    </source>
</evidence>
<feature type="modified residue" description="N6-carboxylysine" evidence="5">
    <location>
        <position position="156"/>
    </location>
</feature>
<feature type="active site" description="Proton acceptor" evidence="2">
    <location>
        <position position="279"/>
    </location>
</feature>
<dbReference type="Gene3D" id="3.20.20.140">
    <property type="entry name" value="Metal-dependent hydrolases"/>
    <property type="match status" value="1"/>
</dbReference>
<feature type="binding site" evidence="3">
    <location>
        <position position="226"/>
    </location>
    <ligand>
        <name>substrate</name>
    </ligand>
</feature>
<protein>
    <recommendedName>
        <fullName evidence="1">Isoaspartyl dipeptidase</fullName>
        <ecNumber evidence="1">3.4.19.-</ecNumber>
    </recommendedName>
</protein>
<dbReference type="Gene3D" id="2.30.40.10">
    <property type="entry name" value="Urease, subunit C, domain 1"/>
    <property type="match status" value="1"/>
</dbReference>
<dbReference type="InterPro" id="IPR050378">
    <property type="entry name" value="Metallo-dep_Hydrolases_sf"/>
</dbReference>
<keyword evidence="1 7" id="KW-0378">Hydrolase</keyword>
<feature type="binding site" evidence="3">
    <location>
        <position position="283"/>
    </location>
    <ligand>
        <name>substrate</name>
    </ligand>
</feature>
<feature type="binding site" evidence="4">
    <location>
        <position position="279"/>
    </location>
    <ligand>
        <name>Zn(2+)</name>
        <dbReference type="ChEBI" id="CHEBI:29105"/>
        <label>1</label>
        <note>catalytic</note>
    </ligand>
</feature>
<feature type="binding site" evidence="4">
    <location>
        <position position="195"/>
    </location>
    <ligand>
        <name>Zn(2+)</name>
        <dbReference type="ChEBI" id="CHEBI:29105"/>
        <label>2</label>
        <note>catalytic</note>
    </ligand>
</feature>
<evidence type="ECO:0000256" key="5">
    <source>
        <dbReference type="PIRSR" id="PIRSR001238-50"/>
    </source>
</evidence>
<dbReference type="PANTHER" id="PTHR11647">
    <property type="entry name" value="HYDRANTOINASE/DIHYDROPYRIMIDINASE FAMILY MEMBER"/>
    <property type="match status" value="1"/>
</dbReference>
<keyword evidence="1 4" id="KW-0479">Metal-binding</keyword>
<feature type="binding site" description="via carbamate group" evidence="4">
    <location>
        <position position="156"/>
    </location>
    <ligand>
        <name>Zn(2+)</name>
        <dbReference type="ChEBI" id="CHEBI:29105"/>
        <label>1</label>
        <note>catalytic</note>
    </ligand>
</feature>
<comment type="function">
    <text evidence="1">Catalyzes the hydrolytic cleavage of a subset of L-isoaspartyl (L-beta-aspartyl) dipeptides. Used to degrade proteins damaged by L-isoaspartyl residues formation.</text>
</comment>
<feature type="binding site" evidence="3">
    <location>
        <position position="131"/>
    </location>
    <ligand>
        <name>substrate</name>
    </ligand>
</feature>
<feature type="binding site" description="via carbamate group" evidence="4">
    <location>
        <position position="156"/>
    </location>
    <ligand>
        <name>Zn(2+)</name>
        <dbReference type="ChEBI" id="CHEBI:29105"/>
        <label>2</label>
        <note>catalytic</note>
    </ligand>
</feature>
<feature type="binding site" evidence="3">
    <location>
        <begin position="69"/>
        <end position="71"/>
    </location>
    <ligand>
        <name>substrate</name>
    </ligand>
</feature>
<feature type="binding site" evidence="4">
    <location>
        <position position="62"/>
    </location>
    <ligand>
        <name>Zn(2+)</name>
        <dbReference type="ChEBI" id="CHEBI:29105"/>
        <label>1</label>
        <note>catalytic</note>
    </ligand>
</feature>
<feature type="binding site" evidence="3">
    <location>
        <position position="163"/>
    </location>
    <ligand>
        <name>substrate</name>
    </ligand>
</feature>
<dbReference type="RefSeq" id="WP_207541508.1">
    <property type="nucleotide sequence ID" value="NZ_JAFNAA010000001.1"/>
</dbReference>
<dbReference type="PANTHER" id="PTHR11647:SF1">
    <property type="entry name" value="COLLAPSIN RESPONSE MEDIATOR PROTEIN"/>
    <property type="match status" value="1"/>
</dbReference>
<evidence type="ECO:0000256" key="2">
    <source>
        <dbReference type="PIRSR" id="PIRSR001238-1"/>
    </source>
</evidence>
<dbReference type="GO" id="GO:0005737">
    <property type="term" value="C:cytoplasm"/>
    <property type="evidence" value="ECO:0007669"/>
    <property type="project" value="UniProtKB-SubCell"/>
</dbReference>
<gene>
    <name evidence="7" type="ORF">J2R62_01010</name>
</gene>
<dbReference type="SUPFAM" id="SSF51338">
    <property type="entry name" value="Composite domain of metallo-dependent hydrolases"/>
    <property type="match status" value="1"/>
</dbReference>
<dbReference type="GO" id="GO:0008237">
    <property type="term" value="F:metallopeptidase activity"/>
    <property type="evidence" value="ECO:0007669"/>
    <property type="project" value="UniProtKB-KW"/>
</dbReference>
<evidence type="ECO:0000256" key="4">
    <source>
        <dbReference type="PIRSR" id="PIRSR001238-3"/>
    </source>
</evidence>
<dbReference type="GO" id="GO:0046872">
    <property type="term" value="F:metal ion binding"/>
    <property type="evidence" value="ECO:0007669"/>
    <property type="project" value="UniProtKB-KW"/>
</dbReference>
<dbReference type="Proteomes" id="UP000664658">
    <property type="component" value="Unassembled WGS sequence"/>
</dbReference>
<accession>A0A8I2B3U7</accession>
<keyword evidence="1" id="KW-0645">Protease</keyword>
<dbReference type="InterPro" id="IPR006680">
    <property type="entry name" value="Amidohydro-rel"/>
</dbReference>
<feature type="binding site" evidence="3">
    <location>
        <position position="100"/>
    </location>
    <ligand>
        <name>substrate</name>
    </ligand>
</feature>
<dbReference type="EMBL" id="JAFNAA010000001">
    <property type="protein sequence ID" value="MBO1106813.1"/>
    <property type="molecule type" value="Genomic_DNA"/>
</dbReference>
<comment type="cofactor">
    <cofactor evidence="1 4">
        <name>Zn(2+)</name>
        <dbReference type="ChEBI" id="CHEBI:29105"/>
    </cofactor>
    <text evidence="1 4">Binds 2 Zn(2+) ions per subunit.</text>
</comment>
<keyword evidence="1 4" id="KW-0862">Zinc</keyword>
<dbReference type="Pfam" id="PF01979">
    <property type="entry name" value="Amidohydro_1"/>
    <property type="match status" value="1"/>
</dbReference>
<comment type="PTM">
    <text evidence="5">Carbamylation allows a single lysine to coordinate two zinc ions.</text>
</comment>
<evidence type="ECO:0000259" key="6">
    <source>
        <dbReference type="Pfam" id="PF01979"/>
    </source>
</evidence>
<dbReference type="GO" id="GO:0016810">
    <property type="term" value="F:hydrolase activity, acting on carbon-nitrogen (but not peptide) bonds"/>
    <property type="evidence" value="ECO:0007669"/>
    <property type="project" value="InterPro"/>
</dbReference>
<dbReference type="GO" id="GO:0006508">
    <property type="term" value="P:proteolysis"/>
    <property type="evidence" value="ECO:0007669"/>
    <property type="project" value="UniProtKB-KW"/>
</dbReference>
<evidence type="ECO:0000313" key="8">
    <source>
        <dbReference type="Proteomes" id="UP000664658"/>
    </source>
</evidence>
<name>A0A8I2B3U7_PLESH</name>
<keyword evidence="1" id="KW-0482">Metalloprotease</keyword>
<evidence type="ECO:0000313" key="7">
    <source>
        <dbReference type="EMBL" id="MBO1106813.1"/>
    </source>
</evidence>
<feature type="domain" description="Amidohydrolase-related" evidence="6">
    <location>
        <begin position="53"/>
        <end position="366"/>
    </location>
</feature>
<dbReference type="InterPro" id="IPR010229">
    <property type="entry name" value="Pept_M38_dipep"/>
</dbReference>
<reference evidence="7" key="1">
    <citation type="submission" date="2021-03" db="EMBL/GenBank/DDBJ databases">
        <title>Plesiomonas shigelloides zfcc0051, isolated from zebrafish feces.</title>
        <authorList>
            <person name="Vanderhoek Z."/>
            <person name="Gaulke C."/>
        </authorList>
    </citation>
    <scope>NUCLEOTIDE SEQUENCE</scope>
    <source>
        <strain evidence="7">Zfcc0051</strain>
    </source>
</reference>
<dbReference type="EC" id="3.4.19.-" evidence="1"/>
<feature type="binding site" evidence="4">
    <location>
        <position position="64"/>
    </location>
    <ligand>
        <name>Zn(2+)</name>
        <dbReference type="ChEBI" id="CHEBI:29105"/>
        <label>1</label>
        <note>catalytic</note>
    </ligand>
</feature>
<dbReference type="InterPro" id="IPR011059">
    <property type="entry name" value="Metal-dep_hydrolase_composite"/>
</dbReference>
<proteinExistence type="inferred from homology"/>
<organism evidence="7 8">
    <name type="scientific">Plesiomonas shigelloides</name>
    <name type="common">Aeromonas shigelloides</name>
    <dbReference type="NCBI Taxonomy" id="703"/>
    <lineage>
        <taxon>Bacteria</taxon>
        <taxon>Pseudomonadati</taxon>
        <taxon>Pseudomonadota</taxon>
        <taxon>Gammaproteobacteria</taxon>
        <taxon>Enterobacterales</taxon>
        <taxon>Enterobacteriaceae</taxon>
        <taxon>Plesiomonas</taxon>
    </lineage>
</organism>
<comment type="similarity">
    <text evidence="1">Belongs to the peptidase M38 family.</text>
</comment>